<keyword evidence="5" id="KW-1185">Reference proteome</keyword>
<proteinExistence type="predicted"/>
<accession>A0A859FCI9</accession>
<dbReference type="AlphaFoldDB" id="A0A859FCI9"/>
<dbReference type="Pfam" id="PF00149">
    <property type="entry name" value="Metallophos"/>
    <property type="match status" value="1"/>
</dbReference>
<dbReference type="GO" id="GO:0009245">
    <property type="term" value="P:lipid A biosynthetic process"/>
    <property type="evidence" value="ECO:0007669"/>
    <property type="project" value="TreeGrafter"/>
</dbReference>
<dbReference type="KEGG" id="psua:FLK61_24405"/>
<evidence type="ECO:0000313" key="5">
    <source>
        <dbReference type="Proteomes" id="UP000318138"/>
    </source>
</evidence>
<dbReference type="GO" id="GO:0046872">
    <property type="term" value="F:metal ion binding"/>
    <property type="evidence" value="ECO:0007669"/>
    <property type="project" value="UniProtKB-KW"/>
</dbReference>
<dbReference type="GO" id="GO:0008758">
    <property type="term" value="F:UDP-2,3-diacylglucosamine hydrolase activity"/>
    <property type="evidence" value="ECO:0007669"/>
    <property type="project" value="TreeGrafter"/>
</dbReference>
<dbReference type="InterPro" id="IPR051158">
    <property type="entry name" value="Metallophosphoesterase_sf"/>
</dbReference>
<dbReference type="Proteomes" id="UP000318138">
    <property type="component" value="Chromosome"/>
</dbReference>
<dbReference type="InterPro" id="IPR004843">
    <property type="entry name" value="Calcineurin-like_PHP"/>
</dbReference>
<evidence type="ECO:0000256" key="1">
    <source>
        <dbReference type="ARBA" id="ARBA00022723"/>
    </source>
</evidence>
<dbReference type="SUPFAM" id="SSF56300">
    <property type="entry name" value="Metallo-dependent phosphatases"/>
    <property type="match status" value="1"/>
</dbReference>
<dbReference type="CDD" id="cd07385">
    <property type="entry name" value="MPP_YkuE_C"/>
    <property type="match status" value="1"/>
</dbReference>
<dbReference type="InterPro" id="IPR029052">
    <property type="entry name" value="Metallo-depent_PP-like"/>
</dbReference>
<protein>
    <submittedName>
        <fullName evidence="4">Metallophosphoesterase</fullName>
    </submittedName>
</protein>
<dbReference type="PANTHER" id="PTHR31302:SF31">
    <property type="entry name" value="PHOSPHODIESTERASE YAEI"/>
    <property type="match status" value="1"/>
</dbReference>
<dbReference type="Gene3D" id="3.60.21.10">
    <property type="match status" value="1"/>
</dbReference>
<gene>
    <name evidence="4" type="ORF">FLK61_24405</name>
</gene>
<feature type="domain" description="Calcineurin-like phosphoesterase" evidence="3">
    <location>
        <begin position="46"/>
        <end position="210"/>
    </location>
</feature>
<name>A0A859FCI9_9BACI</name>
<dbReference type="RefSeq" id="WP_176007970.1">
    <property type="nucleotide sequence ID" value="NZ_CP041372.2"/>
</dbReference>
<evidence type="ECO:0000259" key="3">
    <source>
        <dbReference type="Pfam" id="PF00149"/>
    </source>
</evidence>
<evidence type="ECO:0000256" key="2">
    <source>
        <dbReference type="ARBA" id="ARBA00022801"/>
    </source>
</evidence>
<keyword evidence="2" id="KW-0378">Hydrolase</keyword>
<dbReference type="GO" id="GO:0016020">
    <property type="term" value="C:membrane"/>
    <property type="evidence" value="ECO:0007669"/>
    <property type="project" value="GOC"/>
</dbReference>
<keyword evidence="1" id="KW-0479">Metal-binding</keyword>
<organism evidence="4 5">
    <name type="scientific">Paenalkalicoccus suaedae</name>
    <dbReference type="NCBI Taxonomy" id="2592382"/>
    <lineage>
        <taxon>Bacteria</taxon>
        <taxon>Bacillati</taxon>
        <taxon>Bacillota</taxon>
        <taxon>Bacilli</taxon>
        <taxon>Bacillales</taxon>
        <taxon>Bacillaceae</taxon>
        <taxon>Paenalkalicoccus</taxon>
    </lineage>
</organism>
<evidence type="ECO:0000313" key="4">
    <source>
        <dbReference type="EMBL" id="QKS69926.1"/>
    </source>
</evidence>
<dbReference type="EMBL" id="CP041372">
    <property type="protein sequence ID" value="QKS69926.1"/>
    <property type="molecule type" value="Genomic_DNA"/>
</dbReference>
<reference evidence="5" key="1">
    <citation type="submission" date="2019-07" db="EMBL/GenBank/DDBJ databases">
        <title>Bacillus alkalisoli sp. nov. isolated from saline soil.</title>
        <authorList>
            <person name="Sun J.-Q."/>
            <person name="Xu L."/>
        </authorList>
    </citation>
    <scope>NUCLEOTIDE SEQUENCE [LARGE SCALE GENOMIC DNA]</scope>
    <source>
        <strain evidence="5">M4U3P1</strain>
    </source>
</reference>
<sequence>MKKKIFIFILGIGLLSAFIYISNNAIQTTYVTVESDSLAPEFDDYKIVHITDLHNKRFGREQQRLTRRIIREEPDIIVFTGDLFDHRKDDLEAGFVLMEQLVAIAPTYFVTGNHEWSGGIMDDLEEELAALNVTFLRNESHTLEHDGATLSLLGIDDPRGLTASPIDVLTDMMIDVDTGSFSMLLSHRPELMDDYVDAEVNLVFTGHAHGGQFRLPFIGGLVAPNQGLFPAYTSGIHEEADTSMIVSRGLGNSIIPLRLFNRPEIVSVTLRSK</sequence>
<dbReference type="PANTHER" id="PTHR31302">
    <property type="entry name" value="TRANSMEMBRANE PROTEIN WITH METALLOPHOSPHOESTERASE DOMAIN-RELATED"/>
    <property type="match status" value="1"/>
</dbReference>